<comment type="caution">
    <text evidence="2">The sequence shown here is derived from an EMBL/GenBank/DDBJ whole genome shotgun (WGS) entry which is preliminary data.</text>
</comment>
<proteinExistence type="predicted"/>
<dbReference type="OrthoDB" id="680252at2759"/>
<dbReference type="Proteomes" id="UP000636709">
    <property type="component" value="Unassembled WGS sequence"/>
</dbReference>
<dbReference type="EMBL" id="JACEFO010002027">
    <property type="protein sequence ID" value="KAF8688748.1"/>
    <property type="molecule type" value="Genomic_DNA"/>
</dbReference>
<organism evidence="2 3">
    <name type="scientific">Digitaria exilis</name>
    <dbReference type="NCBI Taxonomy" id="1010633"/>
    <lineage>
        <taxon>Eukaryota</taxon>
        <taxon>Viridiplantae</taxon>
        <taxon>Streptophyta</taxon>
        <taxon>Embryophyta</taxon>
        <taxon>Tracheophyta</taxon>
        <taxon>Spermatophyta</taxon>
        <taxon>Magnoliopsida</taxon>
        <taxon>Liliopsida</taxon>
        <taxon>Poales</taxon>
        <taxon>Poaceae</taxon>
        <taxon>PACMAD clade</taxon>
        <taxon>Panicoideae</taxon>
        <taxon>Panicodae</taxon>
        <taxon>Paniceae</taxon>
        <taxon>Anthephorinae</taxon>
        <taxon>Digitaria</taxon>
    </lineage>
</organism>
<dbReference type="AlphaFoldDB" id="A0A835ED39"/>
<evidence type="ECO:0000313" key="3">
    <source>
        <dbReference type="Proteomes" id="UP000636709"/>
    </source>
</evidence>
<evidence type="ECO:0000256" key="1">
    <source>
        <dbReference type="SAM" id="MobiDB-lite"/>
    </source>
</evidence>
<sequence>MAAFASGSGSGPTSARDADAAERVMRLGKEVELECGDISASQEDLLARAPFLGGGGGGEEDAEVFSTPPLTQGQGEGEEEDVITMCSLPFTQPSPLPASPSLTSPEDKEDQAESRPRKPRVCTRKVRGARIRTPTPSPSPSPDKRSTSTSSIGDPLYRAVLMIPTTPAPPTAAEDLLTLARNRGIF</sequence>
<name>A0A835ED39_9POAL</name>
<feature type="region of interest" description="Disordered" evidence="1">
    <location>
        <begin position="48"/>
        <end position="154"/>
    </location>
</feature>
<reference evidence="2" key="1">
    <citation type="submission" date="2020-07" db="EMBL/GenBank/DDBJ databases">
        <title>Genome sequence and genetic diversity analysis of an under-domesticated orphan crop, white fonio (Digitaria exilis).</title>
        <authorList>
            <person name="Bennetzen J.L."/>
            <person name="Chen S."/>
            <person name="Ma X."/>
            <person name="Wang X."/>
            <person name="Yssel A.E.J."/>
            <person name="Chaluvadi S.R."/>
            <person name="Johnson M."/>
            <person name="Gangashetty P."/>
            <person name="Hamidou F."/>
            <person name="Sanogo M.D."/>
            <person name="Zwaenepoel A."/>
            <person name="Wallace J."/>
            <person name="Van De Peer Y."/>
            <person name="Van Deynze A."/>
        </authorList>
    </citation>
    <scope>NUCLEOTIDE SEQUENCE</scope>
    <source>
        <tissue evidence="2">Leaves</tissue>
    </source>
</reference>
<gene>
    <name evidence="2" type="ORF">HU200_042227</name>
</gene>
<feature type="compositionally biased region" description="Basic residues" evidence="1">
    <location>
        <begin position="117"/>
        <end position="130"/>
    </location>
</feature>
<evidence type="ECO:0000313" key="2">
    <source>
        <dbReference type="EMBL" id="KAF8688748.1"/>
    </source>
</evidence>
<dbReference type="Gramene" id="Dexi2A01G0016370.1">
    <property type="protein sequence ID" value="Dexi2A01G0016370.1:cds"/>
    <property type="gene ID" value="Dexi2A01G0016370"/>
</dbReference>
<accession>A0A835ED39</accession>
<feature type="region of interest" description="Disordered" evidence="1">
    <location>
        <begin position="1"/>
        <end position="21"/>
    </location>
</feature>
<protein>
    <submittedName>
        <fullName evidence="2">Uncharacterized protein</fullName>
    </submittedName>
</protein>
<keyword evidence="3" id="KW-1185">Reference proteome</keyword>